<evidence type="ECO:0000313" key="3">
    <source>
        <dbReference type="EMBL" id="KAG0590622.1"/>
    </source>
</evidence>
<dbReference type="InterPro" id="IPR036380">
    <property type="entry name" value="Isochorismatase-like_sf"/>
</dbReference>
<comment type="caution">
    <text evidence="3">The sequence shown here is derived from an EMBL/GenBank/DDBJ whole genome shotgun (WGS) entry which is preliminary data.</text>
</comment>
<dbReference type="SUPFAM" id="SSF52499">
    <property type="entry name" value="Isochorismatase-like hydrolases"/>
    <property type="match status" value="1"/>
</dbReference>
<dbReference type="PANTHER" id="PTHR47044">
    <property type="entry name" value="OS02G0276400 PROTEIN"/>
    <property type="match status" value="1"/>
</dbReference>
<proteinExistence type="inferred from homology"/>
<protein>
    <recommendedName>
        <fullName evidence="2">Isochorismatase-like domain-containing protein</fullName>
    </recommendedName>
</protein>
<evidence type="ECO:0000259" key="2">
    <source>
        <dbReference type="Pfam" id="PF00857"/>
    </source>
</evidence>
<dbReference type="InterPro" id="IPR000868">
    <property type="entry name" value="Isochorismatase-like_dom"/>
</dbReference>
<sequence>MRVLGHGGAGSQADMEGHDPVAVETVLLSRALSRALLTSDHVSSEFGTRICSNWVRPRLTYRPSTRPGNAVFVEEILGEESVTVSSVEYRRIGLFVEPRTMGGADENQVSKWKKTALIVVDMQKDFLSPDSCLFVAGGPAVIPAVVEAVDIARKKGAFIVWVVREHHESGRDVEYMRKHLYDGTSGPTMRGSDGAALVDGLAAKPGEHRIVKYRFSAFFATNLDLVLRREGIEHIVVAGVQTPNCIRATAFDAVAHDYPSVTVLSDATGAQNEAIHSANLLDMRNVSIATPTVAEWAASKDDSDVTPRTLATEMA</sequence>
<comment type="similarity">
    <text evidence="1">Belongs to the isochorismatase family.</text>
</comment>
<dbReference type="CDD" id="cd00431">
    <property type="entry name" value="cysteine_hydrolases"/>
    <property type="match status" value="1"/>
</dbReference>
<accession>A0A8T0J5W2</accession>
<organism evidence="3 4">
    <name type="scientific">Ceratodon purpureus</name>
    <name type="common">Fire moss</name>
    <name type="synonym">Dicranum purpureum</name>
    <dbReference type="NCBI Taxonomy" id="3225"/>
    <lineage>
        <taxon>Eukaryota</taxon>
        <taxon>Viridiplantae</taxon>
        <taxon>Streptophyta</taxon>
        <taxon>Embryophyta</taxon>
        <taxon>Bryophyta</taxon>
        <taxon>Bryophytina</taxon>
        <taxon>Bryopsida</taxon>
        <taxon>Dicranidae</taxon>
        <taxon>Pseudoditrichales</taxon>
        <taxon>Ditrichaceae</taxon>
        <taxon>Ceratodon</taxon>
    </lineage>
</organism>
<dbReference type="Gene3D" id="3.40.50.850">
    <property type="entry name" value="Isochorismatase-like"/>
    <property type="match status" value="1"/>
</dbReference>
<reference evidence="3" key="1">
    <citation type="submission" date="2020-06" db="EMBL/GenBank/DDBJ databases">
        <title>WGS assembly of Ceratodon purpureus strain R40.</title>
        <authorList>
            <person name="Carey S.B."/>
            <person name="Jenkins J."/>
            <person name="Shu S."/>
            <person name="Lovell J.T."/>
            <person name="Sreedasyam A."/>
            <person name="Maumus F."/>
            <person name="Tiley G.P."/>
            <person name="Fernandez-Pozo N."/>
            <person name="Barry K."/>
            <person name="Chen C."/>
            <person name="Wang M."/>
            <person name="Lipzen A."/>
            <person name="Daum C."/>
            <person name="Saski C.A."/>
            <person name="Payton A.C."/>
            <person name="Mcbreen J.C."/>
            <person name="Conrad R.E."/>
            <person name="Kollar L.M."/>
            <person name="Olsson S."/>
            <person name="Huttunen S."/>
            <person name="Landis J.B."/>
            <person name="Wickett N.J."/>
            <person name="Johnson M.G."/>
            <person name="Rensing S.A."/>
            <person name="Grimwood J."/>
            <person name="Schmutz J."/>
            <person name="Mcdaniel S.F."/>
        </authorList>
    </citation>
    <scope>NUCLEOTIDE SEQUENCE</scope>
    <source>
        <strain evidence="3">R40</strain>
    </source>
</reference>
<dbReference type="AlphaFoldDB" id="A0A8T0J5W2"/>
<dbReference type="EMBL" id="CM026421">
    <property type="protein sequence ID" value="KAG0590622.1"/>
    <property type="molecule type" value="Genomic_DNA"/>
</dbReference>
<evidence type="ECO:0000256" key="1">
    <source>
        <dbReference type="ARBA" id="ARBA00006336"/>
    </source>
</evidence>
<dbReference type="Proteomes" id="UP000822688">
    <property type="component" value="Chromosome 1"/>
</dbReference>
<keyword evidence="4" id="KW-1185">Reference proteome</keyword>
<feature type="domain" description="Isochorismatase-like" evidence="2">
    <location>
        <begin position="115"/>
        <end position="285"/>
    </location>
</feature>
<name>A0A8T0J5W2_CERPU</name>
<evidence type="ECO:0000313" key="4">
    <source>
        <dbReference type="Proteomes" id="UP000822688"/>
    </source>
</evidence>
<gene>
    <name evidence="3" type="ORF">KC19_1G114600</name>
</gene>
<dbReference type="Pfam" id="PF00857">
    <property type="entry name" value="Isochorismatase"/>
    <property type="match status" value="1"/>
</dbReference>